<dbReference type="NCBIfam" id="TIGR03357">
    <property type="entry name" value="VI_zyme"/>
    <property type="match status" value="1"/>
</dbReference>
<evidence type="ECO:0000313" key="2">
    <source>
        <dbReference type="EMBL" id="MBB6091969.1"/>
    </source>
</evidence>
<evidence type="ECO:0000313" key="3">
    <source>
        <dbReference type="Proteomes" id="UP000588068"/>
    </source>
</evidence>
<feature type="domain" description="IraD/Gp25-like" evidence="1">
    <location>
        <begin position="38"/>
        <end position="142"/>
    </location>
</feature>
<dbReference type="InterPro" id="IPR017737">
    <property type="entry name" value="TssE1-like"/>
</dbReference>
<dbReference type="Proteomes" id="UP000588068">
    <property type="component" value="Unassembled WGS sequence"/>
</dbReference>
<gene>
    <name evidence="2" type="ORF">HNQ60_000815</name>
</gene>
<proteinExistence type="predicted"/>
<dbReference type="InterPro" id="IPR053176">
    <property type="entry name" value="T6SS_TssE1-like"/>
</dbReference>
<evidence type="ECO:0000259" key="1">
    <source>
        <dbReference type="Pfam" id="PF04965"/>
    </source>
</evidence>
<dbReference type="Pfam" id="PF04965">
    <property type="entry name" value="GPW_gp25"/>
    <property type="match status" value="1"/>
</dbReference>
<dbReference type="EMBL" id="JACHHZ010000001">
    <property type="protein sequence ID" value="MBB6091969.1"/>
    <property type="molecule type" value="Genomic_DNA"/>
</dbReference>
<dbReference type="RefSeq" id="WP_184329732.1">
    <property type="nucleotide sequence ID" value="NZ_JACHHZ010000001.1"/>
</dbReference>
<protein>
    <submittedName>
        <fullName evidence="2">Type VI secretion system protein ImpF</fullName>
    </submittedName>
</protein>
<comment type="caution">
    <text evidence="2">The sequence shown here is derived from an EMBL/GenBank/DDBJ whole genome shotgun (WGS) entry which is preliminary data.</text>
</comment>
<accession>A0A841HHU5</accession>
<dbReference type="InterPro" id="IPR007048">
    <property type="entry name" value="IraD/Gp25-like"/>
</dbReference>
<dbReference type="AlphaFoldDB" id="A0A841HHU5"/>
<reference evidence="2 3" key="1">
    <citation type="submission" date="2020-08" db="EMBL/GenBank/DDBJ databases">
        <title>Genomic Encyclopedia of Type Strains, Phase IV (KMG-IV): sequencing the most valuable type-strain genomes for metagenomic binning, comparative biology and taxonomic classification.</title>
        <authorList>
            <person name="Goeker M."/>
        </authorList>
    </citation>
    <scope>NUCLEOTIDE SEQUENCE [LARGE SCALE GENOMIC DNA]</scope>
    <source>
        <strain evidence="2 3">DSM 26723</strain>
    </source>
</reference>
<organism evidence="2 3">
    <name type="scientific">Povalibacter uvarum</name>
    <dbReference type="NCBI Taxonomy" id="732238"/>
    <lineage>
        <taxon>Bacteria</taxon>
        <taxon>Pseudomonadati</taxon>
        <taxon>Pseudomonadota</taxon>
        <taxon>Gammaproteobacteria</taxon>
        <taxon>Steroidobacterales</taxon>
        <taxon>Steroidobacteraceae</taxon>
        <taxon>Povalibacter</taxon>
    </lineage>
</organism>
<dbReference type="SUPFAM" id="SSF160719">
    <property type="entry name" value="gpW/gp25-like"/>
    <property type="match status" value="1"/>
</dbReference>
<name>A0A841HHU5_9GAMM</name>
<dbReference type="PANTHER" id="PTHR38595:SF1">
    <property type="entry name" value="TYPE VI SECRETION SYSTEM COMPONENT TSSE1"/>
    <property type="match status" value="1"/>
</dbReference>
<sequence length="167" mass="18644">MAELLPQERLQPSLLDRLTDDAPDAKEEGRDKRVLGLSQLRQSVLRDVAWLLNTVHLHASQDLSDYSEVASSTINYGIPDLAGTSAVGRNTMALERAVRQSVLNFEPRILPDTLKVTVRIEPEQMTRHAMLFIIEGQLWAQPVPLSLYLKTELDLETGAVTVAESTR</sequence>
<keyword evidence="3" id="KW-1185">Reference proteome</keyword>
<dbReference type="PANTHER" id="PTHR38595">
    <property type="entry name" value="CYTOPLASMIC PROTEIN-RELATED"/>
    <property type="match status" value="1"/>
</dbReference>